<reference evidence="3 4" key="1">
    <citation type="submission" date="2020-08" db="EMBL/GenBank/DDBJ databases">
        <title>Whole-Genome Sequence of French Clinical Streptomyces mexicanus Strain Q0842.</title>
        <authorList>
            <person name="Boxberger M."/>
            <person name="La Scola B."/>
        </authorList>
    </citation>
    <scope>NUCLEOTIDE SEQUENCE [LARGE SCALE GENOMIC DNA]</scope>
    <source>
        <strain evidence="3 4">Marseille-Q0842</strain>
    </source>
</reference>
<dbReference type="OrthoDB" id="3848547at2"/>
<organism evidence="3 4">
    <name type="scientific">Streptomyces mexicanus</name>
    <dbReference type="NCBI Taxonomy" id="178566"/>
    <lineage>
        <taxon>Bacteria</taxon>
        <taxon>Bacillati</taxon>
        <taxon>Actinomycetota</taxon>
        <taxon>Actinomycetes</taxon>
        <taxon>Kitasatosporales</taxon>
        <taxon>Streptomycetaceae</taxon>
        <taxon>Streptomyces</taxon>
    </lineage>
</organism>
<keyword evidence="4" id="KW-1185">Reference proteome</keyword>
<keyword evidence="2" id="KW-0812">Transmembrane</keyword>
<dbReference type="Proteomes" id="UP000517694">
    <property type="component" value="Unassembled WGS sequence"/>
</dbReference>
<sequence length="356" mass="37826">MGGPGEPPEGTPEGTPSGAEDEYRSVVFDESFVRAARLQEYSARERMTDHTPAVRRRPALRRGLPRQALVLFLLIALAFVTAVYLGVRSPYRAPQAQRPAAPLTTTVIPLAPQGKVPGAADPAQLYAHSPAKRYLAGAEGIALPTHRAGAYFSDSQVVAALSYAREYLVASSLDPAVLIAGRYDGVRSLLDTDQLQQFDQSAGHPAADGRHALTGWLVHFAPDRARLADPQVRAQGALQVREDDAAALEVSADVTFVYALRQAGSAAHAPASLFTVRRELRFRFDRDDLRRHQVQLVASTVQAGPLSCAEDATAHFDPVLAGQTAKGGGPAATNPYAQGGATPLCGTLSPAAQPQV</sequence>
<evidence type="ECO:0000256" key="2">
    <source>
        <dbReference type="SAM" id="Phobius"/>
    </source>
</evidence>
<proteinExistence type="predicted"/>
<feature type="region of interest" description="Disordered" evidence="1">
    <location>
        <begin position="1"/>
        <end position="23"/>
    </location>
</feature>
<dbReference type="EMBL" id="JACMHY010000010">
    <property type="protein sequence ID" value="MBC2868001.1"/>
    <property type="molecule type" value="Genomic_DNA"/>
</dbReference>
<accession>A0A7X1LU40</accession>
<feature type="transmembrane region" description="Helical" evidence="2">
    <location>
        <begin position="68"/>
        <end position="87"/>
    </location>
</feature>
<protein>
    <submittedName>
        <fullName evidence="3">Uncharacterized protein</fullName>
    </submittedName>
</protein>
<comment type="caution">
    <text evidence="3">The sequence shown here is derived from an EMBL/GenBank/DDBJ whole genome shotgun (WGS) entry which is preliminary data.</text>
</comment>
<evidence type="ECO:0000256" key="1">
    <source>
        <dbReference type="SAM" id="MobiDB-lite"/>
    </source>
</evidence>
<dbReference type="RefSeq" id="WP_159665767.1">
    <property type="nucleotide sequence ID" value="NZ_JACMHY010000010.1"/>
</dbReference>
<evidence type="ECO:0000313" key="4">
    <source>
        <dbReference type="Proteomes" id="UP000517694"/>
    </source>
</evidence>
<gene>
    <name evidence="3" type="ORF">H1R13_24505</name>
</gene>
<dbReference type="AlphaFoldDB" id="A0A7X1LU40"/>
<keyword evidence="2" id="KW-1133">Transmembrane helix</keyword>
<name>A0A7X1LU40_9ACTN</name>
<evidence type="ECO:0000313" key="3">
    <source>
        <dbReference type="EMBL" id="MBC2868001.1"/>
    </source>
</evidence>
<feature type="compositionally biased region" description="Pro residues" evidence="1">
    <location>
        <begin position="1"/>
        <end position="10"/>
    </location>
</feature>
<keyword evidence="2" id="KW-0472">Membrane</keyword>